<organism evidence="1">
    <name type="scientific">Xenopsylla cheopis</name>
    <name type="common">Oriental rat flea</name>
    <name type="synonym">Pulex cheopis</name>
    <dbReference type="NCBI Taxonomy" id="163159"/>
    <lineage>
        <taxon>Eukaryota</taxon>
        <taxon>Metazoa</taxon>
        <taxon>Ecdysozoa</taxon>
        <taxon>Arthropoda</taxon>
        <taxon>Hexapoda</taxon>
        <taxon>Insecta</taxon>
        <taxon>Pterygota</taxon>
        <taxon>Neoptera</taxon>
        <taxon>Endopterygota</taxon>
        <taxon>Siphonaptera</taxon>
        <taxon>Pulicidae</taxon>
        <taxon>Xenopsyllinae</taxon>
        <taxon>Xenopsylla</taxon>
    </lineage>
</organism>
<dbReference type="AlphaFoldDB" id="A0A6M2E158"/>
<proteinExistence type="predicted"/>
<dbReference type="EMBL" id="GIIL01006861">
    <property type="protein sequence ID" value="NOV50587.1"/>
    <property type="molecule type" value="Transcribed_RNA"/>
</dbReference>
<reference evidence="1" key="1">
    <citation type="submission" date="2020-03" db="EMBL/GenBank/DDBJ databases">
        <title>Transcriptomic Profiling of the Digestive Tract of the Rat Flea, Xenopsylla cheopis, Following Blood Feeding and Infection with Yersinia pestis.</title>
        <authorList>
            <person name="Bland D.M."/>
            <person name="Martens C.A."/>
            <person name="Virtaneva K."/>
            <person name="Kanakabandi K."/>
            <person name="Long D."/>
            <person name="Rosenke R."/>
            <person name="Saturday G.A."/>
            <person name="Hoyt F.H."/>
            <person name="Bruno D.P."/>
            <person name="Ribeiro J.M.C."/>
            <person name="Hinnebusch J."/>
        </authorList>
    </citation>
    <scope>NUCLEOTIDE SEQUENCE</scope>
</reference>
<protein>
    <submittedName>
        <fullName evidence="1">Putative secreted protein</fullName>
    </submittedName>
</protein>
<evidence type="ECO:0000313" key="1">
    <source>
        <dbReference type="EMBL" id="NOV50587.1"/>
    </source>
</evidence>
<accession>A0A6M2E158</accession>
<name>A0A6M2E158_XENCH</name>
<sequence>MRRHVIVLVKSLYSIVSSDPFWTFSIKANFKFIICCRYRSLITVSPVIHHATLVPIFLSDRFSSCTWKSPLLNFRNHTSHVFKVRACSPQVSTSTR</sequence>